<name>A0A0A9GRB5_ARUDO</name>
<evidence type="ECO:0000256" key="1">
    <source>
        <dbReference type="SAM" id="MobiDB-lite"/>
    </source>
</evidence>
<proteinExistence type="predicted"/>
<feature type="region of interest" description="Disordered" evidence="1">
    <location>
        <begin position="198"/>
        <end position="238"/>
    </location>
</feature>
<evidence type="ECO:0000259" key="2">
    <source>
        <dbReference type="Pfam" id="PF22936"/>
    </source>
</evidence>
<sequence length="454" mass="51244">MQLLPYLTGQGLLRYVDGSIPRPIQTIIVTPEDSGRRSIIVNLEFTTWYHQDHLVLSTILSSLTEEVLGSVVGLLTSRDVWCHLEKMFTSTSRAWIMQICMQLTTIQKKDMSIADYFNKVKRLADILSVVGKPLEDEKLTAYMMCGLSPEYDALVTSITTRVNQYTIADVYAYMLSYENRQEHNNTIVQISFANTASRNSERDGNNNNSRHNHGLGRGGCQQSGGRGGGRRQGEHPTPSKVVCQVCRKEGHDALRCWYRFDHNYQADDNKVAATVSNGYIVDPNWYMDTSATDHITNDLDRLTTKEAYTGGDQVQVANGACLSILHTGNSYIASLHRPLYLNHVLHAPKINRHLISVRKLATYNNAYVEFYPNSFFVKDQATKVTLLSRRCKNGLYMLPNKWPCQALLFAKITQECWHQRLGHPASLVTLRVLHNNHIVVAPDKSSTSICDACQ</sequence>
<dbReference type="EMBL" id="GBRH01170899">
    <property type="protein sequence ID" value="JAE26997.1"/>
    <property type="molecule type" value="Transcribed_RNA"/>
</dbReference>
<dbReference type="Pfam" id="PF14223">
    <property type="entry name" value="Retrotran_gag_2"/>
    <property type="match status" value="1"/>
</dbReference>
<organism evidence="3">
    <name type="scientific">Arundo donax</name>
    <name type="common">Giant reed</name>
    <name type="synonym">Donax arundinaceus</name>
    <dbReference type="NCBI Taxonomy" id="35708"/>
    <lineage>
        <taxon>Eukaryota</taxon>
        <taxon>Viridiplantae</taxon>
        <taxon>Streptophyta</taxon>
        <taxon>Embryophyta</taxon>
        <taxon>Tracheophyta</taxon>
        <taxon>Spermatophyta</taxon>
        <taxon>Magnoliopsida</taxon>
        <taxon>Liliopsida</taxon>
        <taxon>Poales</taxon>
        <taxon>Poaceae</taxon>
        <taxon>PACMAD clade</taxon>
        <taxon>Arundinoideae</taxon>
        <taxon>Arundineae</taxon>
        <taxon>Arundo</taxon>
    </lineage>
</organism>
<dbReference type="PANTHER" id="PTHR47481:SF31">
    <property type="entry name" value="OS01G0873500 PROTEIN"/>
    <property type="match status" value="1"/>
</dbReference>
<protein>
    <recommendedName>
        <fullName evidence="2">Retrovirus-related Pol polyprotein from transposon TNT 1-94-like beta-barrel domain-containing protein</fullName>
    </recommendedName>
</protein>
<accession>A0A0A9GRB5</accession>
<dbReference type="PANTHER" id="PTHR47481">
    <property type="match status" value="1"/>
</dbReference>
<feature type="domain" description="Retrovirus-related Pol polyprotein from transposon TNT 1-94-like beta-barrel" evidence="2">
    <location>
        <begin position="285"/>
        <end position="361"/>
    </location>
</feature>
<dbReference type="Pfam" id="PF22936">
    <property type="entry name" value="Pol_BBD"/>
    <property type="match status" value="1"/>
</dbReference>
<evidence type="ECO:0000313" key="3">
    <source>
        <dbReference type="EMBL" id="JAE26997.1"/>
    </source>
</evidence>
<dbReference type="AlphaFoldDB" id="A0A0A9GRB5"/>
<feature type="compositionally biased region" description="Gly residues" evidence="1">
    <location>
        <begin position="215"/>
        <end position="227"/>
    </location>
</feature>
<reference evidence="3" key="1">
    <citation type="submission" date="2014-09" db="EMBL/GenBank/DDBJ databases">
        <authorList>
            <person name="Magalhaes I.L.F."/>
            <person name="Oliveira U."/>
            <person name="Santos F.R."/>
            <person name="Vidigal T.H.D.A."/>
            <person name="Brescovit A.D."/>
            <person name="Santos A.J."/>
        </authorList>
    </citation>
    <scope>NUCLEOTIDE SEQUENCE</scope>
    <source>
        <tissue evidence="3">Shoot tissue taken approximately 20 cm above the soil surface</tissue>
    </source>
</reference>
<reference evidence="3" key="2">
    <citation type="journal article" date="2015" name="Data Brief">
        <title>Shoot transcriptome of the giant reed, Arundo donax.</title>
        <authorList>
            <person name="Barrero R.A."/>
            <person name="Guerrero F.D."/>
            <person name="Moolhuijzen P."/>
            <person name="Goolsby J.A."/>
            <person name="Tidwell J."/>
            <person name="Bellgard S.E."/>
            <person name="Bellgard M.I."/>
        </authorList>
    </citation>
    <scope>NUCLEOTIDE SEQUENCE</scope>
    <source>
        <tissue evidence="3">Shoot tissue taken approximately 20 cm above the soil surface</tissue>
    </source>
</reference>
<dbReference type="InterPro" id="IPR054722">
    <property type="entry name" value="PolX-like_BBD"/>
</dbReference>